<dbReference type="Proteomes" id="UP000298416">
    <property type="component" value="Unassembled WGS sequence"/>
</dbReference>
<name>A0A8X8YJ44_SALSN</name>
<protein>
    <submittedName>
        <fullName evidence="1">Uncharacterized protein</fullName>
    </submittedName>
</protein>
<proteinExistence type="predicted"/>
<evidence type="ECO:0000313" key="2">
    <source>
        <dbReference type="Proteomes" id="UP000298416"/>
    </source>
</evidence>
<evidence type="ECO:0000313" key="1">
    <source>
        <dbReference type="EMBL" id="KAG6430533.1"/>
    </source>
</evidence>
<reference evidence="1" key="2">
    <citation type="submission" date="2020-08" db="EMBL/GenBank/DDBJ databases">
        <title>Plant Genome Project.</title>
        <authorList>
            <person name="Zhang R.-G."/>
        </authorList>
    </citation>
    <scope>NUCLEOTIDE SEQUENCE</scope>
    <source>
        <strain evidence="1">Huo1</strain>
        <tissue evidence="1">Leaf</tissue>
    </source>
</reference>
<reference evidence="1" key="1">
    <citation type="submission" date="2018-01" db="EMBL/GenBank/DDBJ databases">
        <authorList>
            <person name="Mao J.F."/>
        </authorList>
    </citation>
    <scope>NUCLEOTIDE SEQUENCE</scope>
    <source>
        <strain evidence="1">Huo1</strain>
        <tissue evidence="1">Leaf</tissue>
    </source>
</reference>
<sequence>MRNKFWHHWESWKEIFGKDRAAGVRAACAGESVLKMKAAMGNNNDDPANDYHPSLDEIYPDGVIPDTEIPATGDEQVAESMFVDTIPTPKLVKKATRKHRADDQLDGVLDMMNRMHADTNDRLAMLSKRIGYDFDLSAKRTEVYDLMAIIPGLTLKQNFYACAKLVKEPELLDLFKAMPEVARPGFVIFILETDGVI</sequence>
<comment type="caution">
    <text evidence="1">The sequence shown here is derived from an EMBL/GenBank/DDBJ whole genome shotgun (WGS) entry which is preliminary data.</text>
</comment>
<dbReference type="AlphaFoldDB" id="A0A8X8YJ44"/>
<keyword evidence="2" id="KW-1185">Reference proteome</keyword>
<organism evidence="1">
    <name type="scientific">Salvia splendens</name>
    <name type="common">Scarlet sage</name>
    <dbReference type="NCBI Taxonomy" id="180675"/>
    <lineage>
        <taxon>Eukaryota</taxon>
        <taxon>Viridiplantae</taxon>
        <taxon>Streptophyta</taxon>
        <taxon>Embryophyta</taxon>
        <taxon>Tracheophyta</taxon>
        <taxon>Spermatophyta</taxon>
        <taxon>Magnoliopsida</taxon>
        <taxon>eudicotyledons</taxon>
        <taxon>Gunneridae</taxon>
        <taxon>Pentapetalae</taxon>
        <taxon>asterids</taxon>
        <taxon>lamiids</taxon>
        <taxon>Lamiales</taxon>
        <taxon>Lamiaceae</taxon>
        <taxon>Nepetoideae</taxon>
        <taxon>Mentheae</taxon>
        <taxon>Salviinae</taxon>
        <taxon>Salvia</taxon>
        <taxon>Salvia subgen. Calosphace</taxon>
        <taxon>core Calosphace</taxon>
    </lineage>
</organism>
<gene>
    <name evidence="1" type="ORF">SASPL_108603</name>
</gene>
<accession>A0A8X8YJ44</accession>
<dbReference type="EMBL" id="PNBA02000003">
    <property type="protein sequence ID" value="KAG6430533.1"/>
    <property type="molecule type" value="Genomic_DNA"/>
</dbReference>